<feature type="transmembrane region" description="Helical" evidence="1">
    <location>
        <begin position="156"/>
        <end position="174"/>
    </location>
</feature>
<keyword evidence="1" id="KW-1133">Transmembrane helix</keyword>
<evidence type="ECO:0000313" key="3">
    <source>
        <dbReference type="Proteomes" id="UP000001556"/>
    </source>
</evidence>
<feature type="transmembrane region" description="Helical" evidence="1">
    <location>
        <begin position="205"/>
        <end position="226"/>
    </location>
</feature>
<keyword evidence="3" id="KW-1185">Reference proteome</keyword>
<dbReference type="EMBL" id="CP000612">
    <property type="protein sequence ID" value="ABO51221.1"/>
    <property type="molecule type" value="Genomic_DNA"/>
</dbReference>
<dbReference type="OrthoDB" id="5753718at2"/>
<accession>A4J818</accession>
<feature type="transmembrane region" description="Helical" evidence="1">
    <location>
        <begin position="353"/>
        <end position="375"/>
    </location>
</feature>
<dbReference type="RefSeq" id="WP_011879018.1">
    <property type="nucleotide sequence ID" value="NC_009253.1"/>
</dbReference>
<keyword evidence="1" id="KW-0472">Membrane</keyword>
<evidence type="ECO:0000313" key="2">
    <source>
        <dbReference type="EMBL" id="ABO51221.1"/>
    </source>
</evidence>
<dbReference type="PANTHER" id="PTHR41771:SF1">
    <property type="entry name" value="MEMBRANE PROTEIN"/>
    <property type="match status" value="1"/>
</dbReference>
<keyword evidence="1" id="KW-0812">Transmembrane</keyword>
<dbReference type="Pfam" id="PF07907">
    <property type="entry name" value="YibE_F"/>
    <property type="match status" value="1"/>
</dbReference>
<dbReference type="Proteomes" id="UP000001556">
    <property type="component" value="Chromosome"/>
</dbReference>
<dbReference type="PROSITE" id="PS51257">
    <property type="entry name" value="PROKAR_LIPOPROTEIN"/>
    <property type="match status" value="1"/>
</dbReference>
<feature type="transmembrane region" description="Helical" evidence="1">
    <location>
        <begin position="257"/>
        <end position="281"/>
    </location>
</feature>
<gene>
    <name evidence="2" type="ordered locus">Dred_2717</name>
</gene>
<reference evidence="2 3" key="1">
    <citation type="submission" date="2007-03" db="EMBL/GenBank/DDBJ databases">
        <title>Complete sequence of Desulfotomaculum reducens MI-1.</title>
        <authorList>
            <consortium name="US DOE Joint Genome Institute"/>
            <person name="Copeland A."/>
            <person name="Lucas S."/>
            <person name="Lapidus A."/>
            <person name="Barry K."/>
            <person name="Detter J.C."/>
            <person name="Glavina del Rio T."/>
            <person name="Hammon N."/>
            <person name="Israni S."/>
            <person name="Dalin E."/>
            <person name="Tice H."/>
            <person name="Pitluck S."/>
            <person name="Sims D."/>
            <person name="Brettin T."/>
            <person name="Bruce D."/>
            <person name="Han C."/>
            <person name="Tapia R."/>
            <person name="Schmutz J."/>
            <person name="Larimer F."/>
            <person name="Land M."/>
            <person name="Hauser L."/>
            <person name="Kyrpides N."/>
            <person name="Kim E."/>
            <person name="Tebo B.M."/>
            <person name="Richardson P."/>
        </authorList>
    </citation>
    <scope>NUCLEOTIDE SEQUENCE [LARGE SCALE GENOMIC DNA]</scope>
    <source>
        <strain evidence="2 3">MI-1</strain>
    </source>
</reference>
<organism evidence="2 3">
    <name type="scientific">Desulforamulus reducens (strain ATCC BAA-1160 / DSM 100696 / MI-1)</name>
    <name type="common">Desulfotomaculum reducens</name>
    <dbReference type="NCBI Taxonomy" id="349161"/>
    <lineage>
        <taxon>Bacteria</taxon>
        <taxon>Bacillati</taxon>
        <taxon>Bacillota</taxon>
        <taxon>Clostridia</taxon>
        <taxon>Eubacteriales</taxon>
        <taxon>Peptococcaceae</taxon>
        <taxon>Desulforamulus</taxon>
    </lineage>
</organism>
<dbReference type="HOGENOM" id="CLU_028166_4_0_9"/>
<protein>
    <submittedName>
        <fullName evidence="2">YibE/F family protein</fullName>
    </submittedName>
</protein>
<evidence type="ECO:0000256" key="1">
    <source>
        <dbReference type="SAM" id="Phobius"/>
    </source>
</evidence>
<feature type="transmembrane region" description="Helical" evidence="1">
    <location>
        <begin position="132"/>
        <end position="149"/>
    </location>
</feature>
<name>A4J818_DESRM</name>
<dbReference type="InterPro" id="IPR012507">
    <property type="entry name" value="YibE_F"/>
</dbReference>
<proteinExistence type="predicted"/>
<dbReference type="PANTHER" id="PTHR41771">
    <property type="entry name" value="MEMBRANE PROTEIN-RELATED"/>
    <property type="match status" value="1"/>
</dbReference>
<sequence>MQRKVTGWLIVIIAITVLLGGQACWANETDTVGSISHEPEIIVRAKVLEVSKGEQSDPSLQGWIQGEEQLVTARVLNGDYKGKQVDFFHVIPDNPGMAVVVKPGDEVVLSLEVEAGKITNAFISDHARDKKLYILAVFFVLLMVAIGGLKGAKSVLALTITGVGIFYILLPMMFKGHSPILLTVLVAAVMTTITMVLVHGFNLKTLAGIIGTTSGVITAGILAMLVGKAAKLTGFSSEEMQMLLYIPQQIKFDYQGLLFAGMIIGALGAVMDVGISIASAVEEVKRVNPALDCRQLIRAGMNVGRDVMGTMANTLILAYTGGALPLILIFMAYDMPFLKIINLDLIATEVVRALTGSIGLVLAIPVTSVAAGLLFTKVKKKQAQTEEKAGLEG</sequence>
<feature type="transmembrane region" description="Helical" evidence="1">
    <location>
        <begin position="315"/>
        <end position="333"/>
    </location>
</feature>
<dbReference type="KEGG" id="drm:Dred_2717"/>
<dbReference type="AlphaFoldDB" id="A4J818"/>
<dbReference type="eggNOG" id="COG5438">
    <property type="taxonomic scope" value="Bacteria"/>
</dbReference>
<feature type="transmembrane region" description="Helical" evidence="1">
    <location>
        <begin position="180"/>
        <end position="198"/>
    </location>
</feature>